<organism evidence="1 2">
    <name type="scientific">Nocardia wallacei</name>
    <dbReference type="NCBI Taxonomy" id="480035"/>
    <lineage>
        <taxon>Bacteria</taxon>
        <taxon>Bacillati</taxon>
        <taxon>Actinomycetota</taxon>
        <taxon>Actinomycetes</taxon>
        <taxon>Mycobacteriales</taxon>
        <taxon>Nocardiaceae</taxon>
        <taxon>Nocardia</taxon>
    </lineage>
</organism>
<keyword evidence="2" id="KW-1185">Reference proteome</keyword>
<proteinExistence type="predicted"/>
<dbReference type="GeneID" id="80349650"/>
<dbReference type="RefSeq" id="WP_187684344.1">
    <property type="nucleotide sequence ID" value="NZ_AP023396.1"/>
</dbReference>
<protein>
    <submittedName>
        <fullName evidence="1">Uncharacterized protein</fullName>
    </submittedName>
</protein>
<dbReference type="AlphaFoldDB" id="A0A7G1KU18"/>
<sequence length="146" mass="15756">MTASTDLDLINADLMTAGVPNAFGRDAQRGDTLTGEIVAVERRHRRDSTGQPLYWVDRKPSPIETGQPVIDNVLIVQTDTRDHEDDDGQRSLRLDRDVKKALSEAIRAAGEKGIAIGGRIEGFMLAGHAQGGGRIYDGGTYTPPTA</sequence>
<accession>A0A7G1KU18</accession>
<reference evidence="1 2" key="1">
    <citation type="submission" date="2020-08" db="EMBL/GenBank/DDBJ databases">
        <title>Genome Sequencing of Nocardia wallacei strain FMUON74 and assembly.</title>
        <authorList>
            <person name="Toyokawa M."/>
            <person name="Uesaka K."/>
        </authorList>
    </citation>
    <scope>NUCLEOTIDE SEQUENCE [LARGE SCALE GENOMIC DNA]</scope>
    <source>
        <strain evidence="1 2">FMUON74</strain>
    </source>
</reference>
<evidence type="ECO:0000313" key="1">
    <source>
        <dbReference type="EMBL" id="BCK57439.1"/>
    </source>
</evidence>
<dbReference type="Proteomes" id="UP000516173">
    <property type="component" value="Chromosome"/>
</dbReference>
<dbReference type="KEGG" id="nwl:NWFMUON74_52110"/>
<gene>
    <name evidence="1" type="ORF">NWFMUON74_52110</name>
</gene>
<evidence type="ECO:0000313" key="2">
    <source>
        <dbReference type="Proteomes" id="UP000516173"/>
    </source>
</evidence>
<name>A0A7G1KU18_9NOCA</name>
<dbReference type="EMBL" id="AP023396">
    <property type="protein sequence ID" value="BCK57439.1"/>
    <property type="molecule type" value="Genomic_DNA"/>
</dbReference>